<proteinExistence type="predicted"/>
<organism evidence="1 2">
    <name type="scientific">Flavobacterium cucumis</name>
    <dbReference type="NCBI Taxonomy" id="416016"/>
    <lineage>
        <taxon>Bacteria</taxon>
        <taxon>Pseudomonadati</taxon>
        <taxon>Bacteroidota</taxon>
        <taxon>Flavobacteriia</taxon>
        <taxon>Flavobacteriales</taxon>
        <taxon>Flavobacteriaceae</taxon>
        <taxon>Flavobacterium</taxon>
    </lineage>
</organism>
<dbReference type="STRING" id="416016.SAMN05443547_1239"/>
<reference evidence="2" key="1">
    <citation type="submission" date="2016-12" db="EMBL/GenBank/DDBJ databases">
        <authorList>
            <person name="Varghese N."/>
            <person name="Submissions S."/>
        </authorList>
    </citation>
    <scope>NUCLEOTIDE SEQUENCE [LARGE SCALE GENOMIC DNA]</scope>
    <source>
        <strain evidence="2">DSM 18830</strain>
    </source>
</reference>
<dbReference type="RefSeq" id="WP_159433497.1">
    <property type="nucleotide sequence ID" value="NZ_CBCSEA010000015.1"/>
</dbReference>
<evidence type="ECO:0000313" key="2">
    <source>
        <dbReference type="Proteomes" id="UP000184611"/>
    </source>
</evidence>
<dbReference type="Proteomes" id="UP000184611">
    <property type="component" value="Unassembled WGS sequence"/>
</dbReference>
<evidence type="ECO:0000313" key="1">
    <source>
        <dbReference type="EMBL" id="SHO72894.1"/>
    </source>
</evidence>
<dbReference type="EMBL" id="FRYK01000002">
    <property type="protein sequence ID" value="SHO72894.1"/>
    <property type="molecule type" value="Genomic_DNA"/>
</dbReference>
<name>A0A1M7ZVI1_9FLAO</name>
<gene>
    <name evidence="1" type="ORF">SAMN05443547_1239</name>
</gene>
<keyword evidence="2" id="KW-1185">Reference proteome</keyword>
<dbReference type="AlphaFoldDB" id="A0A1M7ZVI1"/>
<sequence>MSNVSKKVLAFKVERLNPEAKSKIDAMMKRKADELEKVANDFKEGKLTFQM</sequence>
<protein>
    <submittedName>
        <fullName evidence="1">Uncharacterized protein</fullName>
    </submittedName>
</protein>
<accession>A0A1M7ZVI1</accession>